<feature type="region of interest" description="Disordered" evidence="1">
    <location>
        <begin position="1"/>
        <end position="59"/>
    </location>
</feature>
<sequence>MASSQQTPGQRAHVARHVRSHPADEVAAPRPVKQASRVGDGRRHTRNHASADNLHYSHSDGTGCLQSISQYEEESIIDTIMALSTQQREWPLFTVTISRLTLDTSSKRL</sequence>
<dbReference type="Proteomes" id="UP000011715">
    <property type="component" value="Unassembled WGS sequence"/>
</dbReference>
<evidence type="ECO:0000313" key="3">
    <source>
        <dbReference type="EnsemblFungi" id="MAPG_07821T0"/>
    </source>
</evidence>
<gene>
    <name evidence="2" type="ORF">MAPG_07821</name>
</gene>
<reference evidence="2" key="3">
    <citation type="submission" date="2011-03" db="EMBL/GenBank/DDBJ databases">
        <title>Annotation of Magnaporthe poae ATCC 64411.</title>
        <authorList>
            <person name="Ma L.-J."/>
            <person name="Dead R."/>
            <person name="Young S.K."/>
            <person name="Zeng Q."/>
            <person name="Gargeya S."/>
            <person name="Fitzgerald M."/>
            <person name="Haas B."/>
            <person name="Abouelleil A."/>
            <person name="Alvarado L."/>
            <person name="Arachchi H.M."/>
            <person name="Berlin A."/>
            <person name="Brown A."/>
            <person name="Chapman S.B."/>
            <person name="Chen Z."/>
            <person name="Dunbar C."/>
            <person name="Freedman E."/>
            <person name="Gearin G."/>
            <person name="Gellesch M."/>
            <person name="Goldberg J."/>
            <person name="Griggs A."/>
            <person name="Gujja S."/>
            <person name="Heiman D."/>
            <person name="Howarth C."/>
            <person name="Larson L."/>
            <person name="Lui A."/>
            <person name="MacDonald P.J.P."/>
            <person name="Mehta T."/>
            <person name="Montmayeur A."/>
            <person name="Murphy C."/>
            <person name="Neiman D."/>
            <person name="Pearson M."/>
            <person name="Priest M."/>
            <person name="Roberts A."/>
            <person name="Saif S."/>
            <person name="Shea T."/>
            <person name="Shenoy N."/>
            <person name="Sisk P."/>
            <person name="Stolte C."/>
            <person name="Sykes S."/>
            <person name="Yandava C."/>
            <person name="Wortman J."/>
            <person name="Nusbaum C."/>
            <person name="Birren B."/>
        </authorList>
    </citation>
    <scope>NUCLEOTIDE SEQUENCE</scope>
    <source>
        <strain evidence="2">ATCC 64411</strain>
    </source>
</reference>
<reference evidence="3" key="4">
    <citation type="journal article" date="2015" name="G3 (Bethesda)">
        <title>Genome sequences of three phytopathogenic species of the Magnaporthaceae family of fungi.</title>
        <authorList>
            <person name="Okagaki L.H."/>
            <person name="Nunes C.C."/>
            <person name="Sailsbery J."/>
            <person name="Clay B."/>
            <person name="Brown D."/>
            <person name="John T."/>
            <person name="Oh Y."/>
            <person name="Young N."/>
            <person name="Fitzgerald M."/>
            <person name="Haas B.J."/>
            <person name="Zeng Q."/>
            <person name="Young S."/>
            <person name="Adiconis X."/>
            <person name="Fan L."/>
            <person name="Levin J.Z."/>
            <person name="Mitchell T.K."/>
            <person name="Okubara P.A."/>
            <person name="Farman M.L."/>
            <person name="Kohn L.M."/>
            <person name="Birren B."/>
            <person name="Ma L.-J."/>
            <person name="Dean R.A."/>
        </authorList>
    </citation>
    <scope>NUCLEOTIDE SEQUENCE</scope>
    <source>
        <strain evidence="3">ATCC 64411 / 73-15</strain>
    </source>
</reference>
<reference evidence="3" key="5">
    <citation type="submission" date="2015-06" db="UniProtKB">
        <authorList>
            <consortium name="EnsemblFungi"/>
        </authorList>
    </citation>
    <scope>IDENTIFICATION</scope>
    <source>
        <strain evidence="3">ATCC 64411</strain>
    </source>
</reference>
<accession>A0A0C4E5P7</accession>
<organism evidence="3 4">
    <name type="scientific">Magnaporthiopsis poae (strain ATCC 64411 / 73-15)</name>
    <name type="common">Kentucky bluegrass fungus</name>
    <name type="synonym">Magnaporthe poae</name>
    <dbReference type="NCBI Taxonomy" id="644358"/>
    <lineage>
        <taxon>Eukaryota</taxon>
        <taxon>Fungi</taxon>
        <taxon>Dikarya</taxon>
        <taxon>Ascomycota</taxon>
        <taxon>Pezizomycotina</taxon>
        <taxon>Sordariomycetes</taxon>
        <taxon>Sordariomycetidae</taxon>
        <taxon>Magnaporthales</taxon>
        <taxon>Magnaporthaceae</taxon>
        <taxon>Magnaporthiopsis</taxon>
    </lineage>
</organism>
<reference evidence="4" key="1">
    <citation type="submission" date="2010-05" db="EMBL/GenBank/DDBJ databases">
        <title>The genome sequence of Magnaporthe poae strain ATCC 64411.</title>
        <authorList>
            <person name="Ma L.-J."/>
            <person name="Dead R."/>
            <person name="Young S."/>
            <person name="Zeng Q."/>
            <person name="Koehrsen M."/>
            <person name="Alvarado L."/>
            <person name="Berlin A."/>
            <person name="Chapman S.B."/>
            <person name="Chen Z."/>
            <person name="Freedman E."/>
            <person name="Gellesch M."/>
            <person name="Goldberg J."/>
            <person name="Griggs A."/>
            <person name="Gujja S."/>
            <person name="Heilman E.R."/>
            <person name="Heiman D."/>
            <person name="Hepburn T."/>
            <person name="Howarth C."/>
            <person name="Jen D."/>
            <person name="Larson L."/>
            <person name="Mehta T."/>
            <person name="Neiman D."/>
            <person name="Pearson M."/>
            <person name="Roberts A."/>
            <person name="Saif S."/>
            <person name="Shea T."/>
            <person name="Shenoy N."/>
            <person name="Sisk P."/>
            <person name="Stolte C."/>
            <person name="Sykes S."/>
            <person name="Walk T."/>
            <person name="White J."/>
            <person name="Yandava C."/>
            <person name="Haas B."/>
            <person name="Nusbaum C."/>
            <person name="Birren B."/>
        </authorList>
    </citation>
    <scope>NUCLEOTIDE SEQUENCE [LARGE SCALE GENOMIC DNA]</scope>
    <source>
        <strain evidence="4">ATCC 64411 / 73-15</strain>
    </source>
</reference>
<protein>
    <submittedName>
        <fullName evidence="2 3">Uncharacterized protein</fullName>
    </submittedName>
</protein>
<keyword evidence="4" id="KW-1185">Reference proteome</keyword>
<evidence type="ECO:0000313" key="2">
    <source>
        <dbReference type="EMBL" id="KLU88838.1"/>
    </source>
</evidence>
<dbReference type="EnsemblFungi" id="MAPG_07821T0">
    <property type="protein sequence ID" value="MAPG_07821T0"/>
    <property type="gene ID" value="MAPG_07821"/>
</dbReference>
<dbReference type="AlphaFoldDB" id="A0A0C4E5P7"/>
<evidence type="ECO:0000256" key="1">
    <source>
        <dbReference type="SAM" id="MobiDB-lite"/>
    </source>
</evidence>
<dbReference type="EMBL" id="GL876972">
    <property type="protein sequence ID" value="KLU88838.1"/>
    <property type="molecule type" value="Genomic_DNA"/>
</dbReference>
<dbReference type="EMBL" id="ADBL01001897">
    <property type="status" value="NOT_ANNOTATED_CDS"/>
    <property type="molecule type" value="Genomic_DNA"/>
</dbReference>
<proteinExistence type="predicted"/>
<dbReference type="VEuPathDB" id="FungiDB:MAPG_07821"/>
<evidence type="ECO:0000313" key="4">
    <source>
        <dbReference type="Proteomes" id="UP000011715"/>
    </source>
</evidence>
<reference evidence="2" key="2">
    <citation type="submission" date="2010-05" db="EMBL/GenBank/DDBJ databases">
        <title>The Genome Sequence of Magnaporthe poae strain ATCC 64411.</title>
        <authorList>
            <consortium name="The Broad Institute Genome Sequencing Platform"/>
            <consortium name="Broad Institute Genome Sequencing Center for Infectious Disease"/>
            <person name="Ma L.-J."/>
            <person name="Dead R."/>
            <person name="Young S."/>
            <person name="Zeng Q."/>
            <person name="Koehrsen M."/>
            <person name="Alvarado L."/>
            <person name="Berlin A."/>
            <person name="Chapman S.B."/>
            <person name="Chen Z."/>
            <person name="Freedman E."/>
            <person name="Gellesch M."/>
            <person name="Goldberg J."/>
            <person name="Griggs A."/>
            <person name="Gujja S."/>
            <person name="Heilman E.R."/>
            <person name="Heiman D."/>
            <person name="Hepburn T."/>
            <person name="Howarth C."/>
            <person name="Jen D."/>
            <person name="Larson L."/>
            <person name="Mehta T."/>
            <person name="Neiman D."/>
            <person name="Pearson M."/>
            <person name="Roberts A."/>
            <person name="Saif S."/>
            <person name="Shea T."/>
            <person name="Shenoy N."/>
            <person name="Sisk P."/>
            <person name="Stolte C."/>
            <person name="Sykes S."/>
            <person name="Walk T."/>
            <person name="White J."/>
            <person name="Yandava C."/>
            <person name="Haas B."/>
            <person name="Nusbaum C."/>
            <person name="Birren B."/>
        </authorList>
    </citation>
    <scope>NUCLEOTIDE SEQUENCE</scope>
    <source>
        <strain evidence="2">ATCC 64411</strain>
    </source>
</reference>
<name>A0A0C4E5P7_MAGP6</name>